<evidence type="ECO:0000259" key="8">
    <source>
        <dbReference type="Pfam" id="PF13742"/>
    </source>
</evidence>
<dbReference type="AlphaFoldDB" id="A0A7H1NPI6"/>
<accession>A0A7H1NPI6</accession>
<dbReference type="Pfam" id="PF02601">
    <property type="entry name" value="Exonuc_VII_L"/>
    <property type="match status" value="1"/>
</dbReference>
<dbReference type="InterPro" id="IPR025824">
    <property type="entry name" value="OB-fold_nuc-bd_dom"/>
</dbReference>
<sequence>MNEEIFPPPSQLEADNIPQYSVSEISGSIKRVLEGAFGRIRVRGEITEFKKYSSGHMYFSLKDEGGKIAAVIWRGVASRLKLTPENGLEVVATGKISSYGERSSYQLMVDMLDYAGEGAILARIERLRLKLAEEGIFDEAHKRPLPFLPNVIGVITSLQGAVLHDIQITLARRFSRHLIIWPVAVQGAGAAEQIAAAVEGFNIMAEKEAIPRVDLLIVARGGGSLEDLMAFNDEAVVRAVAASHIPVISAVGHETDTTLIDFVADRRAPTPTAAAEIAVPIYTDLLADLTQKQARLMGGIGKTLQQAHLRLSRMESALPDLPAILQGFRMRLDDRSHRLGLALPILIERKKTQLERSGKELIGSFQGIERNRHKVFLLHARLEGAMQGCLQLAERKYQRCSLAPSLLQMVLRHSQARLQTASSVLEATSPLAVLSRGYVAVKNISGKMVVAAKGIRAGAKLILVFADGKKTVTVQKDPAKNAQQNLEL</sequence>
<organism evidence="9 10">
    <name type="scientific">Entomobacter blattae</name>
    <dbReference type="NCBI Taxonomy" id="2762277"/>
    <lineage>
        <taxon>Bacteria</taxon>
        <taxon>Pseudomonadati</taxon>
        <taxon>Pseudomonadota</taxon>
        <taxon>Alphaproteobacteria</taxon>
        <taxon>Acetobacterales</taxon>
        <taxon>Acetobacteraceae</taxon>
        <taxon>Entomobacter</taxon>
    </lineage>
</organism>
<dbReference type="GO" id="GO:0003676">
    <property type="term" value="F:nucleic acid binding"/>
    <property type="evidence" value="ECO:0007669"/>
    <property type="project" value="InterPro"/>
</dbReference>
<dbReference type="GO" id="GO:0005737">
    <property type="term" value="C:cytoplasm"/>
    <property type="evidence" value="ECO:0007669"/>
    <property type="project" value="UniProtKB-SubCell"/>
</dbReference>
<feature type="domain" description="Exonuclease VII large subunit C-terminal" evidence="7">
    <location>
        <begin position="136"/>
        <end position="471"/>
    </location>
</feature>
<dbReference type="KEGG" id="ebla:JGUZn3_04470"/>
<proteinExistence type="inferred from homology"/>
<evidence type="ECO:0000256" key="1">
    <source>
        <dbReference type="ARBA" id="ARBA00022490"/>
    </source>
</evidence>
<evidence type="ECO:0000256" key="5">
    <source>
        <dbReference type="HAMAP-Rule" id="MF_00378"/>
    </source>
</evidence>
<protein>
    <recommendedName>
        <fullName evidence="5">Exodeoxyribonuclease 7 large subunit</fullName>
        <ecNumber evidence="5">3.1.11.6</ecNumber>
    </recommendedName>
    <alternativeName>
        <fullName evidence="5">Exodeoxyribonuclease VII large subunit</fullName>
        <shortName evidence="5">Exonuclease VII large subunit</shortName>
    </alternativeName>
</protein>
<dbReference type="NCBIfam" id="TIGR00237">
    <property type="entry name" value="xseA"/>
    <property type="match status" value="1"/>
</dbReference>
<dbReference type="GO" id="GO:0009318">
    <property type="term" value="C:exodeoxyribonuclease VII complex"/>
    <property type="evidence" value="ECO:0007669"/>
    <property type="project" value="UniProtKB-UniRule"/>
</dbReference>
<dbReference type="Pfam" id="PF13742">
    <property type="entry name" value="tRNA_anti_2"/>
    <property type="match status" value="1"/>
</dbReference>
<dbReference type="Proteomes" id="UP000516349">
    <property type="component" value="Chromosome"/>
</dbReference>
<evidence type="ECO:0000256" key="2">
    <source>
        <dbReference type="ARBA" id="ARBA00022722"/>
    </source>
</evidence>
<dbReference type="EMBL" id="CP060244">
    <property type="protein sequence ID" value="QNT77696.1"/>
    <property type="molecule type" value="Genomic_DNA"/>
</dbReference>
<evidence type="ECO:0000313" key="9">
    <source>
        <dbReference type="EMBL" id="QNT77696.1"/>
    </source>
</evidence>
<evidence type="ECO:0000313" key="10">
    <source>
        <dbReference type="Proteomes" id="UP000516349"/>
    </source>
</evidence>
<dbReference type="GO" id="GO:0006308">
    <property type="term" value="P:DNA catabolic process"/>
    <property type="evidence" value="ECO:0007669"/>
    <property type="project" value="UniProtKB-UniRule"/>
</dbReference>
<keyword evidence="10" id="KW-1185">Reference proteome</keyword>
<evidence type="ECO:0000256" key="4">
    <source>
        <dbReference type="ARBA" id="ARBA00022839"/>
    </source>
</evidence>
<gene>
    <name evidence="5 9" type="primary">xseA</name>
    <name evidence="9" type="ORF">JGUZn3_04470</name>
</gene>
<keyword evidence="4 5" id="KW-0269">Exonuclease</keyword>
<evidence type="ECO:0000256" key="6">
    <source>
        <dbReference type="RuleBase" id="RU004355"/>
    </source>
</evidence>
<comment type="similarity">
    <text evidence="5 6">Belongs to the XseA family.</text>
</comment>
<dbReference type="PANTHER" id="PTHR30008">
    <property type="entry name" value="EXODEOXYRIBONUCLEASE 7 LARGE SUBUNIT"/>
    <property type="match status" value="1"/>
</dbReference>
<keyword evidence="2 5" id="KW-0540">Nuclease</keyword>
<dbReference type="RefSeq" id="WP_203414126.1">
    <property type="nucleotide sequence ID" value="NZ_CP060244.1"/>
</dbReference>
<keyword evidence="1 5" id="KW-0963">Cytoplasm</keyword>
<feature type="domain" description="OB-fold nucleic acid binding" evidence="8">
    <location>
        <begin position="20"/>
        <end position="112"/>
    </location>
</feature>
<dbReference type="HAMAP" id="MF_00378">
    <property type="entry name" value="Exonuc_7_L"/>
    <property type="match status" value="1"/>
</dbReference>
<comment type="function">
    <text evidence="5">Bidirectionally degrades single-stranded DNA into large acid-insoluble oligonucleotides, which are then degraded further into small acid-soluble oligonucleotides.</text>
</comment>
<dbReference type="GO" id="GO:0008855">
    <property type="term" value="F:exodeoxyribonuclease VII activity"/>
    <property type="evidence" value="ECO:0007669"/>
    <property type="project" value="UniProtKB-UniRule"/>
</dbReference>
<keyword evidence="3 5" id="KW-0378">Hydrolase</keyword>
<comment type="subunit">
    <text evidence="5">Heterooligomer composed of large and small subunits.</text>
</comment>
<dbReference type="PANTHER" id="PTHR30008:SF0">
    <property type="entry name" value="EXODEOXYRIBONUCLEASE 7 LARGE SUBUNIT"/>
    <property type="match status" value="1"/>
</dbReference>
<dbReference type="EC" id="3.1.11.6" evidence="5"/>
<reference evidence="9 10" key="1">
    <citation type="submission" date="2020-08" db="EMBL/GenBank/DDBJ databases">
        <title>Complete genome sequence of Entomobacter blattae G55GP.</title>
        <authorList>
            <person name="Poehlein A."/>
            <person name="Guzman J."/>
            <person name="Daniel R."/>
            <person name="Vilcinskas A."/>
        </authorList>
    </citation>
    <scope>NUCLEOTIDE SEQUENCE [LARGE SCALE GENOMIC DNA]</scope>
    <source>
        <strain evidence="9 10">G55GP</strain>
    </source>
</reference>
<comment type="subcellular location">
    <subcellularLocation>
        <location evidence="5 6">Cytoplasm</location>
    </subcellularLocation>
</comment>
<evidence type="ECO:0000259" key="7">
    <source>
        <dbReference type="Pfam" id="PF02601"/>
    </source>
</evidence>
<comment type="catalytic activity">
    <reaction evidence="5 6">
        <text>Exonucleolytic cleavage in either 5'- to 3'- or 3'- to 5'-direction to yield nucleoside 5'-phosphates.</text>
        <dbReference type="EC" id="3.1.11.6"/>
    </reaction>
</comment>
<name>A0A7H1NPI6_9PROT</name>
<dbReference type="InterPro" id="IPR003753">
    <property type="entry name" value="Exonuc_VII_L"/>
</dbReference>
<dbReference type="CDD" id="cd04489">
    <property type="entry name" value="ExoVII_LU_OBF"/>
    <property type="match status" value="1"/>
</dbReference>
<evidence type="ECO:0000256" key="3">
    <source>
        <dbReference type="ARBA" id="ARBA00022801"/>
    </source>
</evidence>
<dbReference type="InterPro" id="IPR020579">
    <property type="entry name" value="Exonuc_VII_lsu_C"/>
</dbReference>